<dbReference type="SMART" id="SM00235">
    <property type="entry name" value="ZnMc"/>
    <property type="match status" value="1"/>
</dbReference>
<dbReference type="GeneTree" id="ENSGT00950000183111"/>
<keyword evidence="1 2" id="KW-0378">Hydrolase</keyword>
<dbReference type="GO" id="GO:0006508">
    <property type="term" value="P:proteolysis"/>
    <property type="evidence" value="ECO:0007669"/>
    <property type="project" value="UniProtKB-KW"/>
</dbReference>
<dbReference type="InterPro" id="IPR006026">
    <property type="entry name" value="Peptidase_Metallo"/>
</dbReference>
<dbReference type="Proteomes" id="UP000265080">
    <property type="component" value="Chromosome 7"/>
</dbReference>
<organism evidence="4 5">
    <name type="scientific">Amphiprion percula</name>
    <name type="common">Orange clownfish</name>
    <name type="synonym">Lutjanus percula</name>
    <dbReference type="NCBI Taxonomy" id="161767"/>
    <lineage>
        <taxon>Eukaryota</taxon>
        <taxon>Metazoa</taxon>
        <taxon>Chordata</taxon>
        <taxon>Craniata</taxon>
        <taxon>Vertebrata</taxon>
        <taxon>Euteleostomi</taxon>
        <taxon>Actinopterygii</taxon>
        <taxon>Neopterygii</taxon>
        <taxon>Teleostei</taxon>
        <taxon>Neoteleostei</taxon>
        <taxon>Acanthomorphata</taxon>
        <taxon>Ovalentaria</taxon>
        <taxon>Pomacentridae</taxon>
        <taxon>Amphiprion</taxon>
    </lineage>
</organism>
<accession>A0A3P8SCF0</accession>
<dbReference type="AlphaFoldDB" id="A0A3P8SCF0"/>
<keyword evidence="1 2" id="KW-0645">Protease</keyword>
<dbReference type="CDD" id="cd04280">
    <property type="entry name" value="ZnMc_astacin_like"/>
    <property type="match status" value="1"/>
</dbReference>
<evidence type="ECO:0000259" key="3">
    <source>
        <dbReference type="PROSITE" id="PS51864"/>
    </source>
</evidence>
<reference evidence="4" key="2">
    <citation type="submission" date="2025-08" db="UniProtKB">
        <authorList>
            <consortium name="Ensembl"/>
        </authorList>
    </citation>
    <scope>IDENTIFICATION</scope>
</reference>
<dbReference type="GO" id="GO:0008270">
    <property type="term" value="F:zinc ion binding"/>
    <property type="evidence" value="ECO:0007669"/>
    <property type="project" value="UniProtKB-UniRule"/>
</dbReference>
<name>A0A3P8SCF0_AMPPE</name>
<evidence type="ECO:0000256" key="2">
    <source>
        <dbReference type="RuleBase" id="RU361183"/>
    </source>
</evidence>
<feature type="domain" description="Peptidase M12A" evidence="3">
    <location>
        <begin position="7"/>
        <end position="219"/>
    </location>
</feature>
<dbReference type="PANTHER" id="PTHR10127">
    <property type="entry name" value="DISCOIDIN, CUB, EGF, LAMININ , AND ZINC METALLOPROTEASE DOMAIN CONTAINING"/>
    <property type="match status" value="1"/>
</dbReference>
<dbReference type="InterPro" id="IPR001506">
    <property type="entry name" value="Peptidase_M12A"/>
</dbReference>
<dbReference type="PRINTS" id="PR00480">
    <property type="entry name" value="ASTACIN"/>
</dbReference>
<dbReference type="OMA" id="GAQRNIW"/>
<feature type="binding site" evidence="1">
    <location>
        <position position="125"/>
    </location>
    <ligand>
        <name>Zn(2+)</name>
        <dbReference type="ChEBI" id="CHEBI:29105"/>
        <note>catalytic</note>
    </ligand>
</feature>
<dbReference type="GO" id="GO:0004222">
    <property type="term" value="F:metalloendopeptidase activity"/>
    <property type="evidence" value="ECO:0007669"/>
    <property type="project" value="UniProtKB-UniRule"/>
</dbReference>
<dbReference type="Pfam" id="PF01400">
    <property type="entry name" value="Astacin"/>
    <property type="match status" value="1"/>
</dbReference>
<keyword evidence="1 2" id="KW-0862">Zinc</keyword>
<feature type="active site" evidence="1">
    <location>
        <position position="116"/>
    </location>
</feature>
<proteinExistence type="predicted"/>
<dbReference type="PROSITE" id="PS51864">
    <property type="entry name" value="ASTACIN"/>
    <property type="match status" value="1"/>
</dbReference>
<evidence type="ECO:0000313" key="4">
    <source>
        <dbReference type="Ensembl" id="ENSAPEP00000009760.1"/>
    </source>
</evidence>
<reference evidence="4 5" key="1">
    <citation type="submission" date="2018-03" db="EMBL/GenBank/DDBJ databases">
        <title>Finding Nemo's genes: A chromosome-scale reference assembly of the genome of the orange clownfish Amphiprion percula.</title>
        <authorList>
            <person name="Lehmann R."/>
        </authorList>
    </citation>
    <scope>NUCLEOTIDE SEQUENCE</scope>
</reference>
<dbReference type="InterPro" id="IPR024079">
    <property type="entry name" value="MetalloPept_cat_dom_sf"/>
</dbReference>
<keyword evidence="5" id="KW-1185">Reference proteome</keyword>
<keyword evidence="1 2" id="KW-0479">Metal-binding</keyword>
<comment type="caution">
    <text evidence="1">Lacks conserved residue(s) required for the propagation of feature annotation.</text>
</comment>
<sequence>MLIVVHSVIKRSFTLAATLIGESKSFELQSHKCSNSQRLKCSEMTVRTWMTERAFIAFEHFHLKSCIDFKPRQTEKCYLSVRKNPGCYSYVSRIIKSGQVVSIGEQCDHLGIVEHEFLHVLGLYHEQSRYDRDDYITIMWKNIKDGTVTSFKKSTPTSSTTFNAPYDYLSLMHYGKNFFSKNMENTIVTKLPQYQDKIGQRMEMSPTDIYKLNHLYNCSKFSLLLKSPLYIHYFKMFA</sequence>
<protein>
    <recommendedName>
        <fullName evidence="2">Metalloendopeptidase</fullName>
        <ecNumber evidence="2">3.4.24.-</ecNumber>
    </recommendedName>
</protein>
<dbReference type="EC" id="3.4.24.-" evidence="2"/>
<comment type="cofactor">
    <cofactor evidence="1 2">
        <name>Zn(2+)</name>
        <dbReference type="ChEBI" id="CHEBI:29105"/>
    </cofactor>
    <text evidence="1 2">Binds 1 zinc ion per subunit.</text>
</comment>
<feature type="binding site" evidence="1">
    <location>
        <position position="119"/>
    </location>
    <ligand>
        <name>Zn(2+)</name>
        <dbReference type="ChEBI" id="CHEBI:29105"/>
        <note>catalytic</note>
    </ligand>
</feature>
<keyword evidence="1 2" id="KW-0482">Metalloprotease</keyword>
<evidence type="ECO:0000313" key="5">
    <source>
        <dbReference type="Proteomes" id="UP000265080"/>
    </source>
</evidence>
<feature type="binding site" evidence="1">
    <location>
        <position position="115"/>
    </location>
    <ligand>
        <name>Zn(2+)</name>
        <dbReference type="ChEBI" id="CHEBI:29105"/>
        <note>catalytic</note>
    </ligand>
</feature>
<dbReference type="SUPFAM" id="SSF55486">
    <property type="entry name" value="Metalloproteases ('zincins'), catalytic domain"/>
    <property type="match status" value="1"/>
</dbReference>
<reference evidence="4" key="3">
    <citation type="submission" date="2025-09" db="UniProtKB">
        <authorList>
            <consortium name="Ensembl"/>
        </authorList>
    </citation>
    <scope>IDENTIFICATION</scope>
</reference>
<dbReference type="Gene3D" id="3.40.390.10">
    <property type="entry name" value="Collagenase (Catalytic Domain)"/>
    <property type="match status" value="1"/>
</dbReference>
<dbReference type="InterPro" id="IPR034035">
    <property type="entry name" value="Astacin-like_dom"/>
</dbReference>
<evidence type="ECO:0000256" key="1">
    <source>
        <dbReference type="PROSITE-ProRule" id="PRU01211"/>
    </source>
</evidence>
<dbReference type="Ensembl" id="ENSAPET00000010026.1">
    <property type="protein sequence ID" value="ENSAPEP00000009760.1"/>
    <property type="gene ID" value="ENSAPEG00000006984.1"/>
</dbReference>
<dbReference type="PANTHER" id="PTHR10127:SF814">
    <property type="entry name" value="MEPRIN A SUBUNIT BETA"/>
    <property type="match status" value="1"/>
</dbReference>